<dbReference type="InterPro" id="IPR011075">
    <property type="entry name" value="TetR_C"/>
</dbReference>
<evidence type="ECO:0000256" key="4">
    <source>
        <dbReference type="PROSITE-ProRule" id="PRU00335"/>
    </source>
</evidence>
<evidence type="ECO:0000256" key="3">
    <source>
        <dbReference type="ARBA" id="ARBA00023163"/>
    </source>
</evidence>
<reference evidence="6 7" key="1">
    <citation type="submission" date="2019-06" db="EMBL/GenBank/DDBJ databases">
        <title>Sequencing the genomes of 1000 actinobacteria strains.</title>
        <authorList>
            <person name="Klenk H.-P."/>
        </authorList>
    </citation>
    <scope>NUCLEOTIDE SEQUENCE [LARGE SCALE GENOMIC DNA]</scope>
    <source>
        <strain evidence="6 7">DSM 24683</strain>
    </source>
</reference>
<dbReference type="AlphaFoldDB" id="A0A561BLU1"/>
<dbReference type="Gene3D" id="1.10.357.10">
    <property type="entry name" value="Tetracycline Repressor, domain 2"/>
    <property type="match status" value="1"/>
</dbReference>
<evidence type="ECO:0000313" key="6">
    <source>
        <dbReference type="EMBL" id="TWD79808.1"/>
    </source>
</evidence>
<organism evidence="6 7">
    <name type="scientific">Kribbella amoyensis</name>
    <dbReference type="NCBI Taxonomy" id="996641"/>
    <lineage>
        <taxon>Bacteria</taxon>
        <taxon>Bacillati</taxon>
        <taxon>Actinomycetota</taxon>
        <taxon>Actinomycetes</taxon>
        <taxon>Propionibacteriales</taxon>
        <taxon>Kribbellaceae</taxon>
        <taxon>Kribbella</taxon>
    </lineage>
</organism>
<gene>
    <name evidence="6" type="ORF">FB561_0874</name>
</gene>
<dbReference type="PANTHER" id="PTHR47506:SF1">
    <property type="entry name" value="HTH-TYPE TRANSCRIPTIONAL REGULATOR YJDC"/>
    <property type="match status" value="1"/>
</dbReference>
<dbReference type="Pfam" id="PF00440">
    <property type="entry name" value="TetR_N"/>
    <property type="match status" value="1"/>
</dbReference>
<dbReference type="Proteomes" id="UP000318380">
    <property type="component" value="Unassembled WGS sequence"/>
</dbReference>
<feature type="DNA-binding region" description="H-T-H motif" evidence="4">
    <location>
        <begin position="36"/>
        <end position="55"/>
    </location>
</feature>
<proteinExistence type="predicted"/>
<evidence type="ECO:0000259" key="5">
    <source>
        <dbReference type="PROSITE" id="PS50977"/>
    </source>
</evidence>
<dbReference type="PANTHER" id="PTHR47506">
    <property type="entry name" value="TRANSCRIPTIONAL REGULATORY PROTEIN"/>
    <property type="match status" value="1"/>
</dbReference>
<dbReference type="Pfam" id="PF16925">
    <property type="entry name" value="TetR_C_13"/>
    <property type="match status" value="1"/>
</dbReference>
<evidence type="ECO:0000313" key="7">
    <source>
        <dbReference type="Proteomes" id="UP000318380"/>
    </source>
</evidence>
<keyword evidence="3" id="KW-0804">Transcription</keyword>
<keyword evidence="7" id="KW-1185">Reference proteome</keyword>
<evidence type="ECO:0000256" key="2">
    <source>
        <dbReference type="ARBA" id="ARBA00023125"/>
    </source>
</evidence>
<accession>A0A561BLU1</accession>
<name>A0A561BLU1_9ACTN</name>
<dbReference type="EMBL" id="VIVK01000001">
    <property type="protein sequence ID" value="TWD79808.1"/>
    <property type="molecule type" value="Genomic_DNA"/>
</dbReference>
<sequence>MVRTARKLTPKGVATRERIVQGAAELLRERGIEGTTLDDVGRVTRTSRSQLFHYFPDGRNALLLAVAEHEADRVIEDQQPYLGQLSTFRSWLDWRDVVVERYRALGDTCPLGALLQQLGRDDPASRPMVRTMMANWAAALADGIRRTQALGEAPADLDADQAATALLAGLQGGVVLMLSTGETKHLEAALDLGLRQLRPPD</sequence>
<protein>
    <submittedName>
        <fullName evidence="6">TetR family transcriptional regulator</fullName>
    </submittedName>
</protein>
<dbReference type="InterPro" id="IPR009057">
    <property type="entry name" value="Homeodomain-like_sf"/>
</dbReference>
<comment type="caution">
    <text evidence="6">The sequence shown here is derived from an EMBL/GenBank/DDBJ whole genome shotgun (WGS) entry which is preliminary data.</text>
</comment>
<keyword evidence="1" id="KW-0805">Transcription regulation</keyword>
<dbReference type="PROSITE" id="PS50977">
    <property type="entry name" value="HTH_TETR_2"/>
    <property type="match status" value="1"/>
</dbReference>
<dbReference type="GO" id="GO:0003677">
    <property type="term" value="F:DNA binding"/>
    <property type="evidence" value="ECO:0007669"/>
    <property type="project" value="UniProtKB-UniRule"/>
</dbReference>
<evidence type="ECO:0000256" key="1">
    <source>
        <dbReference type="ARBA" id="ARBA00023015"/>
    </source>
</evidence>
<keyword evidence="2 4" id="KW-0238">DNA-binding</keyword>
<dbReference type="SUPFAM" id="SSF46689">
    <property type="entry name" value="Homeodomain-like"/>
    <property type="match status" value="1"/>
</dbReference>
<dbReference type="InterPro" id="IPR001647">
    <property type="entry name" value="HTH_TetR"/>
</dbReference>
<feature type="domain" description="HTH tetR-type" evidence="5">
    <location>
        <begin position="13"/>
        <end position="73"/>
    </location>
</feature>
<dbReference type="SUPFAM" id="SSF48498">
    <property type="entry name" value="Tetracyclin repressor-like, C-terminal domain"/>
    <property type="match status" value="1"/>
</dbReference>
<dbReference type="InterPro" id="IPR036271">
    <property type="entry name" value="Tet_transcr_reg_TetR-rel_C_sf"/>
</dbReference>